<keyword evidence="2" id="KW-1185">Reference proteome</keyword>
<dbReference type="Proteomes" id="UP000020467">
    <property type="component" value="Unassembled WGS sequence"/>
</dbReference>
<dbReference type="EMBL" id="JARH01000378">
    <property type="protein sequence ID" value="EXF81204.1"/>
    <property type="molecule type" value="Genomic_DNA"/>
</dbReference>
<dbReference type="HOGENOM" id="CLU_2372652_0_0_1"/>
<reference evidence="1 2" key="1">
    <citation type="submission" date="2014-02" db="EMBL/GenBank/DDBJ databases">
        <title>The genome sequence of Colletotrichum fioriniae PJ7.</title>
        <authorList>
            <person name="Baroncelli R."/>
            <person name="Thon M.R."/>
        </authorList>
    </citation>
    <scope>NUCLEOTIDE SEQUENCE [LARGE SCALE GENOMIC DNA]</scope>
    <source>
        <strain evidence="1 2">PJ7</strain>
    </source>
</reference>
<organism evidence="1 2">
    <name type="scientific">Colletotrichum fioriniae PJ7</name>
    <dbReference type="NCBI Taxonomy" id="1445577"/>
    <lineage>
        <taxon>Eukaryota</taxon>
        <taxon>Fungi</taxon>
        <taxon>Dikarya</taxon>
        <taxon>Ascomycota</taxon>
        <taxon>Pezizomycotina</taxon>
        <taxon>Sordariomycetes</taxon>
        <taxon>Hypocreomycetidae</taxon>
        <taxon>Glomerellales</taxon>
        <taxon>Glomerellaceae</taxon>
        <taxon>Colletotrichum</taxon>
        <taxon>Colletotrichum acutatum species complex</taxon>
    </lineage>
</organism>
<dbReference type="AlphaFoldDB" id="A0A010RT05"/>
<accession>A0A010RT05</accession>
<dbReference type="KEGG" id="cfj:CFIO01_08485"/>
<gene>
    <name evidence="1" type="ORF">CFIO01_08485</name>
</gene>
<proteinExistence type="predicted"/>
<dbReference type="OrthoDB" id="10493704at2759"/>
<evidence type="ECO:0000313" key="1">
    <source>
        <dbReference type="EMBL" id="EXF81204.1"/>
    </source>
</evidence>
<protein>
    <submittedName>
        <fullName evidence="1">Uncharacterized protein</fullName>
    </submittedName>
</protein>
<name>A0A010RT05_9PEZI</name>
<sequence length="95" mass="10420">MKRLPSDAPTVSTGTIMESVFRMQAVSIFLSTMCESRVRDLPPPSQLAPNSTTSLPLAYGDQSLLPSYNRPREVTNVTGYGLARSNWELMSANLV</sequence>
<comment type="caution">
    <text evidence="1">The sequence shown here is derived from an EMBL/GenBank/DDBJ whole genome shotgun (WGS) entry which is preliminary data.</text>
</comment>
<evidence type="ECO:0000313" key="2">
    <source>
        <dbReference type="Proteomes" id="UP000020467"/>
    </source>
</evidence>